<dbReference type="GO" id="GO:0051301">
    <property type="term" value="P:cell division"/>
    <property type="evidence" value="ECO:0007669"/>
    <property type="project" value="UniProtKB-KW"/>
</dbReference>
<reference evidence="12" key="2">
    <citation type="submission" date="2011-03" db="EMBL/GenBank/DDBJ databases">
        <title>Comparative genomics and transcriptomics of Neospora caninum and Toxoplasma gondii.</title>
        <authorList>
            <person name="Reid A.J."/>
            <person name="Sohal A."/>
            <person name="Harris D."/>
            <person name="Quail M."/>
            <person name="Sanders M."/>
            <person name="Berriman M."/>
            <person name="Wastling J.M."/>
            <person name="Pain A."/>
        </authorList>
    </citation>
    <scope>NUCLEOTIDE SEQUENCE</scope>
    <source>
        <strain evidence="12">Liverpool</strain>
    </source>
</reference>
<feature type="region of interest" description="Disordered" evidence="11">
    <location>
        <begin position="933"/>
        <end position="974"/>
    </location>
</feature>
<reference evidence="14" key="3">
    <citation type="journal article" date="2012" name="PLoS Pathog.">
        <title>Comparative genomics of the apicomplexan parasites Toxoplasma gondii and Neospora caninum: Coccidia differing in host range and transmission strategy.</title>
        <authorList>
            <person name="Reid A.J."/>
            <person name="Vermont S.J."/>
            <person name="Cotton J.A."/>
            <person name="Harris D."/>
            <person name="Hill-Cawthorne G.A."/>
            <person name="Konen-Waisman S."/>
            <person name="Latham S.M."/>
            <person name="Mourier T."/>
            <person name="Norton R."/>
            <person name="Quail M.A."/>
            <person name="Sanders M."/>
            <person name="Shanmugam D."/>
            <person name="Sohal A."/>
            <person name="Wasmuth J.D."/>
            <person name="Brunk B."/>
            <person name="Grigg M.E."/>
            <person name="Howard J.C."/>
            <person name="Parkinson J."/>
            <person name="Roos D.S."/>
            <person name="Trees A.J."/>
            <person name="Berriman M."/>
            <person name="Pain A."/>
            <person name="Wastling J.M."/>
        </authorList>
    </citation>
    <scope>NUCLEOTIDE SEQUENCE [LARGE SCALE GENOMIC DNA]</scope>
    <source>
        <strain evidence="14">Liverpool</strain>
    </source>
</reference>
<keyword evidence="14" id="KW-1185">Reference proteome</keyword>
<feature type="compositionally biased region" description="Gly residues" evidence="11">
    <location>
        <begin position="638"/>
        <end position="652"/>
    </location>
</feature>
<keyword evidence="6" id="KW-0963">Cytoplasm</keyword>
<dbReference type="InParanoid" id="F0VBS3"/>
<evidence type="ECO:0000256" key="8">
    <source>
        <dbReference type="ARBA" id="ARBA00022776"/>
    </source>
</evidence>
<feature type="region of interest" description="Disordered" evidence="11">
    <location>
        <begin position="499"/>
        <end position="561"/>
    </location>
</feature>
<feature type="region of interest" description="Disordered" evidence="11">
    <location>
        <begin position="1"/>
        <end position="57"/>
    </location>
</feature>
<reference evidence="12" key="1">
    <citation type="submission" date="2011-02" db="EMBL/GenBank/DDBJ databases">
        <authorList>
            <person name="Aslett M."/>
        </authorList>
    </citation>
    <scope>NUCLEOTIDE SEQUENCE</scope>
    <source>
        <strain evidence="12">Liverpool</strain>
    </source>
</reference>
<sequence length="1160" mass="123138">MVARATDGGDNAAQSGSETHPVVRLGFRPDGKRRVSVASGSAPLPTAGEGASGRDSARGVGSLGGAVLGGSASAALSRQASGLNLSSSSLASYPSSAFPAPFPLSNAPRSTAFARPPARAAPGAGRGLAGRLLVRAFFDDMKTVSMQRINQKNAFQVDLIDRLALVVQQQLVKTDHAALTDGNDAQQPALLDGASSPDFQSNLDMSRTGRGEEGEEGITFTHVSSAVEGATRVYGYRVEAVYDQTYHVLNLMSASRQGQGGEDEADGEAASHPARRGRHRPQLLLFKKGGASTLAPASEITEAQIDKDSCVDPYFLKISGMFDQAGAKGLLLANLEVDTSLRMKLDGECRAFPTGVLTHDADREKGEGAREETQEGETPERTMKIPEPSVDCAFLKDLLLAGDTPASVLSLDICEKPIGHFRSLLQSLRRGRDAKAAGAVSEVEDEANELEADDEALDMDMDAKLGDSVFPDTSQDEAHLLRVGESYMSDDAAACLDGAASEAREGETPEAPQDDELFGDGGMDFLCDGPAGDPEESRDEAWERQGRDGRVRDGDGGDEESERFMYDEQTDGAGGSSGAHAKSYSFDRLVPAFSQFLGVPGGGQGAQLAAKRAFGLVPTTARPQGSSRADGPQSLGGESDGGDPGSQRGGGAESASAASDTFPLLARGSGAAVPRGPAVAARLTAKERQMKKQEQFREMLNPFRVDMTNLDTKSAGLPLGSKFQCYVPRPQENVTVASDFTSSPFLHSPHLLVSLAMVPFKEIRLRRHTGPSLSDGWAPGEGDTHSGQAGRQFGRGDRRGSNGPWEATFIDAGDDAGLGDDSFWSGAAHGPLLKERALEAADAKAQTLLEGGGVLDNDWADTAWAGGENDQASSYIARLFERGDAASRGTTGLSLGDIVGVSELRLSIPSRYVDVAVVKKALKTALGVLPDSADRDAESSARSRKRKRDVLTTPGEEQSDEEDDADSCVDGGESGESCRELALWSPHGRRDGVDFEALCTETTKKLPCAEKANCSPQMLFVCLLYTCNEETLHLERSPDFSSFSAFVHAPTDWHTRDDAEAVRILETVRNYSPLALPALPEKKKKETLGLEGPAGEARGEAGGVEGEEGSGEGERLARKRNLNEERNEGGNKRGQGDDEVRSKKRRNKRLRKIDSDESSD</sequence>
<comment type="subcellular location">
    <subcellularLocation>
        <location evidence="1">Chromosome</location>
    </subcellularLocation>
    <subcellularLocation>
        <location evidence="2">Cytoplasm</location>
    </subcellularLocation>
</comment>
<evidence type="ECO:0000256" key="5">
    <source>
        <dbReference type="ARBA" id="ARBA00022454"/>
    </source>
</evidence>
<reference evidence="13" key="4">
    <citation type="journal article" date="2015" name="PLoS ONE">
        <title>Comprehensive Evaluation of Toxoplasma gondii VEG and Neospora caninum LIV Genomes with Tachyzoite Stage Transcriptome and Proteome Defines Novel Transcript Features.</title>
        <authorList>
            <person name="Ramaprasad A."/>
            <person name="Mourier T."/>
            <person name="Naeem R."/>
            <person name="Malas T.B."/>
            <person name="Moussa E."/>
            <person name="Panigrahi A."/>
            <person name="Vermont S.J."/>
            <person name="Otto T.D."/>
            <person name="Wastling J."/>
            <person name="Pain A."/>
        </authorList>
    </citation>
    <scope>NUCLEOTIDE SEQUENCE</scope>
    <source>
        <strain evidence="13">Liverpool</strain>
    </source>
</reference>
<feature type="region of interest" description="Disordered" evidence="11">
    <location>
        <begin position="619"/>
        <end position="658"/>
    </location>
</feature>
<dbReference type="GeneID" id="13440043"/>
<dbReference type="GO" id="GO:0003682">
    <property type="term" value="F:chromatin binding"/>
    <property type="evidence" value="ECO:0007669"/>
    <property type="project" value="TreeGrafter"/>
</dbReference>
<dbReference type="PANTHER" id="PTHR13108">
    <property type="entry name" value="CONDENSIN COMPLEX SUBUNIT 2"/>
    <property type="match status" value="1"/>
</dbReference>
<keyword evidence="8" id="KW-0498">Mitosis</keyword>
<keyword evidence="10" id="KW-0131">Cell cycle</keyword>
<evidence type="ECO:0000256" key="4">
    <source>
        <dbReference type="ARBA" id="ARBA00016065"/>
    </source>
</evidence>
<comment type="similarity">
    <text evidence="3">Belongs to the CND2 (condensin subunit 2) family.</text>
</comment>
<evidence type="ECO:0000256" key="11">
    <source>
        <dbReference type="SAM" id="MobiDB-lite"/>
    </source>
</evidence>
<evidence type="ECO:0000313" key="12">
    <source>
        <dbReference type="EMBL" id="CBZ51057.1"/>
    </source>
</evidence>
<evidence type="ECO:0000256" key="3">
    <source>
        <dbReference type="ARBA" id="ARBA00009471"/>
    </source>
</evidence>
<feature type="compositionally biased region" description="Basic and acidic residues" evidence="11">
    <location>
        <begin position="1112"/>
        <end position="1141"/>
    </location>
</feature>
<evidence type="ECO:0000256" key="10">
    <source>
        <dbReference type="ARBA" id="ARBA00023306"/>
    </source>
</evidence>
<dbReference type="GO" id="GO:0007076">
    <property type="term" value="P:mitotic chromosome condensation"/>
    <property type="evidence" value="ECO:0007669"/>
    <property type="project" value="InterPro"/>
</dbReference>
<feature type="region of interest" description="Disordered" evidence="11">
    <location>
        <begin position="771"/>
        <end position="803"/>
    </location>
</feature>
<evidence type="ECO:0000256" key="7">
    <source>
        <dbReference type="ARBA" id="ARBA00022618"/>
    </source>
</evidence>
<feature type="region of interest" description="Disordered" evidence="11">
    <location>
        <begin position="183"/>
        <end position="202"/>
    </location>
</feature>
<dbReference type="EMBL" id="LN714484">
    <property type="protein sequence ID" value="CEL68363.1"/>
    <property type="molecule type" value="Genomic_DNA"/>
</dbReference>
<dbReference type="EMBL" id="FR823385">
    <property type="protein sequence ID" value="CBZ51057.1"/>
    <property type="molecule type" value="Genomic_DNA"/>
</dbReference>
<name>F0VBS3_NEOCL</name>
<dbReference type="OMA" id="CEKPIGH"/>
<evidence type="ECO:0000256" key="9">
    <source>
        <dbReference type="ARBA" id="ARBA00023067"/>
    </source>
</evidence>
<dbReference type="GO" id="GO:0005737">
    <property type="term" value="C:cytoplasm"/>
    <property type="evidence" value="ECO:0007669"/>
    <property type="project" value="UniProtKB-SubCell"/>
</dbReference>
<feature type="region of interest" description="Disordered" evidence="11">
    <location>
        <begin position="257"/>
        <end position="278"/>
    </location>
</feature>
<dbReference type="RefSeq" id="XP_003881090.1">
    <property type="nucleotide sequence ID" value="XM_003881041.1"/>
</dbReference>
<dbReference type="OrthoDB" id="332342at2759"/>
<dbReference type="InterPro" id="IPR022816">
    <property type="entry name" value="Condensin_barren_su2"/>
</dbReference>
<feature type="compositionally biased region" description="Acidic residues" evidence="11">
    <location>
        <begin position="957"/>
        <end position="967"/>
    </location>
</feature>
<proteinExistence type="inferred from homology"/>
<evidence type="ECO:0000256" key="1">
    <source>
        <dbReference type="ARBA" id="ARBA00004286"/>
    </source>
</evidence>
<feature type="region of interest" description="Disordered" evidence="11">
    <location>
        <begin position="361"/>
        <end position="384"/>
    </location>
</feature>
<keyword evidence="7" id="KW-0132">Cell division</keyword>
<feature type="region of interest" description="Disordered" evidence="11">
    <location>
        <begin position="1082"/>
        <end position="1160"/>
    </location>
</feature>
<organism evidence="12 14">
    <name type="scientific">Neospora caninum (strain Liverpool)</name>
    <dbReference type="NCBI Taxonomy" id="572307"/>
    <lineage>
        <taxon>Eukaryota</taxon>
        <taxon>Sar</taxon>
        <taxon>Alveolata</taxon>
        <taxon>Apicomplexa</taxon>
        <taxon>Conoidasida</taxon>
        <taxon>Coccidia</taxon>
        <taxon>Eucoccidiorida</taxon>
        <taxon>Eimeriorina</taxon>
        <taxon>Sarcocystidae</taxon>
        <taxon>Neospora</taxon>
    </lineage>
</organism>
<feature type="compositionally biased region" description="Basic residues" evidence="11">
    <location>
        <begin position="1142"/>
        <end position="1151"/>
    </location>
</feature>
<evidence type="ECO:0000256" key="2">
    <source>
        <dbReference type="ARBA" id="ARBA00004496"/>
    </source>
</evidence>
<dbReference type="eggNOG" id="KOG2328">
    <property type="taxonomic scope" value="Eukaryota"/>
</dbReference>
<protein>
    <recommendedName>
        <fullName evidence="4">Condensin complex subunit 2</fullName>
    </recommendedName>
</protein>
<dbReference type="PANTHER" id="PTHR13108:SF9">
    <property type="entry name" value="CONDENSIN COMPLEX SUBUNIT 2"/>
    <property type="match status" value="1"/>
</dbReference>
<evidence type="ECO:0000313" key="14">
    <source>
        <dbReference type="Proteomes" id="UP000007494"/>
    </source>
</evidence>
<evidence type="ECO:0000313" key="13">
    <source>
        <dbReference type="EMBL" id="CEL68363.1"/>
    </source>
</evidence>
<evidence type="ECO:0000256" key="6">
    <source>
        <dbReference type="ARBA" id="ARBA00022490"/>
    </source>
</evidence>
<accession>F0VBS3</accession>
<feature type="compositionally biased region" description="Basic and acidic residues" evidence="11">
    <location>
        <begin position="539"/>
        <end position="555"/>
    </location>
</feature>
<dbReference type="AlphaFoldDB" id="F0VBS3"/>
<dbReference type="GO" id="GO:0000796">
    <property type="term" value="C:condensin complex"/>
    <property type="evidence" value="ECO:0007669"/>
    <property type="project" value="InterPro"/>
</dbReference>
<dbReference type="Proteomes" id="UP000007494">
    <property type="component" value="Chromosome IX"/>
</dbReference>
<dbReference type="VEuPathDB" id="ToxoDB:NCLIV_041320"/>
<keyword evidence="9" id="KW-0226">DNA condensation</keyword>
<gene>
    <name evidence="13" type="ORF">BN1204_041320</name>
    <name evidence="12" type="ORF">NCLIV_041320</name>
</gene>
<keyword evidence="5" id="KW-0158">Chromosome</keyword>
<dbReference type="Pfam" id="PF05786">
    <property type="entry name" value="Cnd2"/>
    <property type="match status" value="1"/>
</dbReference>